<sequence>MIKKIRKKKKRRKFKNPSVNQIPGKMVYVGEKSTQEKAIEVFEYNKDMLEFQKFTATEEVLDYRNTPHTTWIDFVGLTHTNDIEILGKHFGLHPLLLEDVVNTRQRPKIEVYDDYVFISVKMLYYDNGNSLVKEHISLAFGHNFVLSFQESESEVFDGIRERLKNKTGRLRTFKSDYLAYALLDAIVDNYFEVVEHIAERVEKLEDLLFLEQSQENIAQDIQKAKREIIRIRKATFPIKEVIVHLENENHKLIEKRTKSYIRDLHDHAIQVAENIDIYREMTWGLMDMYMSTISNKMNEVMKVLTIMASIFIPLTFIAGIYGMNFDYMPELQLKYGYFYVWGLMLLVFFGLLWYFKRKKWL</sequence>
<keyword evidence="8" id="KW-0406">Ion transport</keyword>
<dbReference type="OrthoDB" id="9803416at2"/>
<comment type="caution">
    <text evidence="10">The sequence shown here is derived from an EMBL/GenBank/DDBJ whole genome shotgun (WGS) entry which is preliminary data.</text>
</comment>
<evidence type="ECO:0000256" key="6">
    <source>
        <dbReference type="ARBA" id="ARBA00022989"/>
    </source>
</evidence>
<dbReference type="AlphaFoldDB" id="A0A507ZPW1"/>
<comment type="similarity">
    <text evidence="2 8">Belongs to the CorA metal ion transporter (MIT) (TC 1.A.35) family.</text>
</comment>
<dbReference type="SUPFAM" id="SSF144083">
    <property type="entry name" value="Magnesium transport protein CorA, transmembrane region"/>
    <property type="match status" value="1"/>
</dbReference>
<comment type="subcellular location">
    <subcellularLocation>
        <location evidence="1">Cell membrane</location>
        <topology evidence="1">Multi-pass membrane protein</topology>
    </subcellularLocation>
    <subcellularLocation>
        <location evidence="8">Membrane</location>
        <topology evidence="8">Multi-pass membrane protein</topology>
    </subcellularLocation>
</comment>
<dbReference type="Proteomes" id="UP000317169">
    <property type="component" value="Unassembled WGS sequence"/>
</dbReference>
<evidence type="ECO:0000256" key="9">
    <source>
        <dbReference type="SAM" id="Coils"/>
    </source>
</evidence>
<protein>
    <recommendedName>
        <fullName evidence="8">Magnesium transport protein CorA</fullName>
    </recommendedName>
</protein>
<dbReference type="GO" id="GO:0050897">
    <property type="term" value="F:cobalt ion binding"/>
    <property type="evidence" value="ECO:0007669"/>
    <property type="project" value="TreeGrafter"/>
</dbReference>
<organism evidence="10 11">
    <name type="scientific">Haloflavibacter putidus</name>
    <dbReference type="NCBI Taxonomy" id="2576776"/>
    <lineage>
        <taxon>Bacteria</taxon>
        <taxon>Pseudomonadati</taxon>
        <taxon>Bacteroidota</taxon>
        <taxon>Flavobacteriia</taxon>
        <taxon>Flavobacteriales</taxon>
        <taxon>Flavobacteriaceae</taxon>
        <taxon>Haloflavibacter</taxon>
    </lineage>
</organism>
<dbReference type="CDD" id="cd12828">
    <property type="entry name" value="TmCorA-like_1"/>
    <property type="match status" value="1"/>
</dbReference>
<dbReference type="NCBIfam" id="TIGR00383">
    <property type="entry name" value="corA"/>
    <property type="match status" value="1"/>
</dbReference>
<dbReference type="Pfam" id="PF01544">
    <property type="entry name" value="CorA"/>
    <property type="match status" value="1"/>
</dbReference>
<name>A0A507ZPW1_9FLAO</name>
<keyword evidence="4 8" id="KW-1003">Cell membrane</keyword>
<evidence type="ECO:0000256" key="5">
    <source>
        <dbReference type="ARBA" id="ARBA00022692"/>
    </source>
</evidence>
<evidence type="ECO:0000256" key="7">
    <source>
        <dbReference type="ARBA" id="ARBA00023136"/>
    </source>
</evidence>
<dbReference type="Gene3D" id="3.30.460.20">
    <property type="entry name" value="CorA soluble domain-like"/>
    <property type="match status" value="1"/>
</dbReference>
<evidence type="ECO:0000313" key="10">
    <source>
        <dbReference type="EMBL" id="TQD39047.1"/>
    </source>
</evidence>
<gene>
    <name evidence="8 10" type="primary">corA</name>
    <name evidence="10" type="ORF">FKR84_06530</name>
</gene>
<dbReference type="GO" id="GO:0015095">
    <property type="term" value="F:magnesium ion transmembrane transporter activity"/>
    <property type="evidence" value="ECO:0007669"/>
    <property type="project" value="UniProtKB-UniRule"/>
</dbReference>
<proteinExistence type="inferred from homology"/>
<feature type="coiled-coil region" evidence="9">
    <location>
        <begin position="207"/>
        <end position="234"/>
    </location>
</feature>
<accession>A0A507ZPW1</accession>
<dbReference type="InterPro" id="IPR002523">
    <property type="entry name" value="MgTranspt_CorA/ZnTranspt_ZntB"/>
</dbReference>
<dbReference type="PANTHER" id="PTHR46494:SF1">
    <property type="entry name" value="CORA FAMILY METAL ION TRANSPORTER (EUROFUNG)"/>
    <property type="match status" value="1"/>
</dbReference>
<reference evidence="10 11" key="1">
    <citation type="submission" date="2019-06" db="EMBL/GenBank/DDBJ databases">
        <title>Flavibacter putida gen. nov., sp. nov., a novel marine bacterium of the family Flavobacteriaceae isolated from coastal seawater.</title>
        <authorList>
            <person name="Feng X."/>
        </authorList>
    </citation>
    <scope>NUCLEOTIDE SEQUENCE [LARGE SCALE GENOMIC DNA]</scope>
    <source>
        <strain evidence="10 11">PLHSN227</strain>
    </source>
</reference>
<dbReference type="GO" id="GO:0015087">
    <property type="term" value="F:cobalt ion transmembrane transporter activity"/>
    <property type="evidence" value="ECO:0007669"/>
    <property type="project" value="UniProtKB-UniRule"/>
</dbReference>
<evidence type="ECO:0000256" key="8">
    <source>
        <dbReference type="RuleBase" id="RU362010"/>
    </source>
</evidence>
<keyword evidence="11" id="KW-1185">Reference proteome</keyword>
<evidence type="ECO:0000256" key="2">
    <source>
        <dbReference type="ARBA" id="ARBA00009765"/>
    </source>
</evidence>
<dbReference type="InterPro" id="IPR045863">
    <property type="entry name" value="CorA_TM1_TM2"/>
</dbReference>
<dbReference type="PANTHER" id="PTHR46494">
    <property type="entry name" value="CORA FAMILY METAL ION TRANSPORTER (EUROFUNG)"/>
    <property type="match status" value="1"/>
</dbReference>
<dbReference type="EMBL" id="VIAR01000005">
    <property type="protein sequence ID" value="TQD39047.1"/>
    <property type="molecule type" value="Genomic_DNA"/>
</dbReference>
<dbReference type="GO" id="GO:0000287">
    <property type="term" value="F:magnesium ion binding"/>
    <property type="evidence" value="ECO:0007669"/>
    <property type="project" value="TreeGrafter"/>
</dbReference>
<dbReference type="GO" id="GO:0005886">
    <property type="term" value="C:plasma membrane"/>
    <property type="evidence" value="ECO:0007669"/>
    <property type="project" value="UniProtKB-SubCell"/>
</dbReference>
<dbReference type="FunFam" id="1.20.58.340:FF:000012">
    <property type="entry name" value="Magnesium transport protein CorA"/>
    <property type="match status" value="1"/>
</dbReference>
<dbReference type="SUPFAM" id="SSF143865">
    <property type="entry name" value="CorA soluble domain-like"/>
    <property type="match status" value="1"/>
</dbReference>
<dbReference type="Gene3D" id="1.20.58.340">
    <property type="entry name" value="Magnesium transport protein CorA, transmembrane region"/>
    <property type="match status" value="2"/>
</dbReference>
<evidence type="ECO:0000256" key="4">
    <source>
        <dbReference type="ARBA" id="ARBA00022475"/>
    </source>
</evidence>
<keyword evidence="8" id="KW-0460">Magnesium</keyword>
<keyword evidence="3 8" id="KW-0813">Transport</keyword>
<evidence type="ECO:0000313" key="11">
    <source>
        <dbReference type="Proteomes" id="UP000317169"/>
    </source>
</evidence>
<keyword evidence="5 8" id="KW-0812">Transmembrane</keyword>
<comment type="function">
    <text evidence="8">Mediates influx of magnesium ions.</text>
</comment>
<dbReference type="InterPro" id="IPR004488">
    <property type="entry name" value="Mg/Co-transport_prot_CorA"/>
</dbReference>
<keyword evidence="6 8" id="KW-1133">Transmembrane helix</keyword>
<evidence type="ECO:0000256" key="1">
    <source>
        <dbReference type="ARBA" id="ARBA00004651"/>
    </source>
</evidence>
<dbReference type="RefSeq" id="WP_141421495.1">
    <property type="nucleotide sequence ID" value="NZ_VIAR01000005.1"/>
</dbReference>
<dbReference type="InterPro" id="IPR045861">
    <property type="entry name" value="CorA_cytoplasmic_dom"/>
</dbReference>
<keyword evidence="7 8" id="KW-0472">Membrane</keyword>
<feature type="transmembrane region" description="Helical" evidence="8">
    <location>
        <begin position="335"/>
        <end position="355"/>
    </location>
</feature>
<evidence type="ECO:0000256" key="3">
    <source>
        <dbReference type="ARBA" id="ARBA00022448"/>
    </source>
</evidence>
<feature type="transmembrane region" description="Helical" evidence="8">
    <location>
        <begin position="303"/>
        <end position="323"/>
    </location>
</feature>
<keyword evidence="9" id="KW-0175">Coiled coil</keyword>